<organism evidence="1 2">
    <name type="scientific">Aspergillus ellipticus CBS 707.79</name>
    <dbReference type="NCBI Taxonomy" id="1448320"/>
    <lineage>
        <taxon>Eukaryota</taxon>
        <taxon>Fungi</taxon>
        <taxon>Dikarya</taxon>
        <taxon>Ascomycota</taxon>
        <taxon>Pezizomycotina</taxon>
        <taxon>Eurotiomycetes</taxon>
        <taxon>Eurotiomycetidae</taxon>
        <taxon>Eurotiales</taxon>
        <taxon>Aspergillaceae</taxon>
        <taxon>Aspergillus</taxon>
        <taxon>Aspergillus subgen. Circumdati</taxon>
    </lineage>
</organism>
<dbReference type="VEuPathDB" id="FungiDB:BO71DRAFT_434049"/>
<evidence type="ECO:0000313" key="2">
    <source>
        <dbReference type="Proteomes" id="UP000247810"/>
    </source>
</evidence>
<evidence type="ECO:0000313" key="1">
    <source>
        <dbReference type="EMBL" id="PYH90202.1"/>
    </source>
</evidence>
<sequence>MADNNEICISCQAGIVAPVPLFAHSHVLSALPILMNLPRTRLAGSTIQQPASNMSSSVVSFLFRDGSVDSVSVRDKGQVIDTRRKFMVDGWIVMQNQTFLDATIEQRQIEHNDAVKQFLRVDEGTYLPGRFRKREMNKSNSLFVPSSGLPDLKLINVFHLGGQSNSTWIFEYFTPNEHLRKSVLLSGTDIIYVAGWMKDWRIPYMQGHAGILAEIVYLQQRPFD</sequence>
<reference evidence="1 2" key="1">
    <citation type="submission" date="2018-02" db="EMBL/GenBank/DDBJ databases">
        <title>The genomes of Aspergillus section Nigri reveals drivers in fungal speciation.</title>
        <authorList>
            <consortium name="DOE Joint Genome Institute"/>
            <person name="Vesth T.C."/>
            <person name="Nybo J."/>
            <person name="Theobald S."/>
            <person name="Brandl J."/>
            <person name="Frisvad J.C."/>
            <person name="Nielsen K.F."/>
            <person name="Lyhne E.K."/>
            <person name="Kogle M.E."/>
            <person name="Kuo A."/>
            <person name="Riley R."/>
            <person name="Clum A."/>
            <person name="Nolan M."/>
            <person name="Lipzen A."/>
            <person name="Salamov A."/>
            <person name="Henrissat B."/>
            <person name="Wiebenga A."/>
            <person name="De vries R.P."/>
            <person name="Grigoriev I.V."/>
            <person name="Mortensen U.H."/>
            <person name="Andersen M.R."/>
            <person name="Baker S.E."/>
        </authorList>
    </citation>
    <scope>NUCLEOTIDE SEQUENCE [LARGE SCALE GENOMIC DNA]</scope>
    <source>
        <strain evidence="1 2">CBS 707.79</strain>
    </source>
</reference>
<dbReference type="AlphaFoldDB" id="A0A319EGX7"/>
<name>A0A319EGX7_9EURO</name>
<protein>
    <submittedName>
        <fullName evidence="1">Uncharacterized protein</fullName>
    </submittedName>
</protein>
<accession>A0A319EGX7</accession>
<dbReference type="EMBL" id="KZ825992">
    <property type="protein sequence ID" value="PYH90202.1"/>
    <property type="molecule type" value="Genomic_DNA"/>
</dbReference>
<keyword evidence="2" id="KW-1185">Reference proteome</keyword>
<gene>
    <name evidence="1" type="ORF">BO71DRAFT_434049</name>
</gene>
<dbReference type="Proteomes" id="UP000247810">
    <property type="component" value="Unassembled WGS sequence"/>
</dbReference>
<dbReference type="OrthoDB" id="4401191at2759"/>
<proteinExistence type="predicted"/>